<gene>
    <name evidence="2" type="ORF">FTOL_00035</name>
</gene>
<proteinExistence type="predicted"/>
<reference evidence="2" key="1">
    <citation type="submission" date="2018-03" db="EMBL/GenBank/DDBJ databases">
        <authorList>
            <person name="Guldener U."/>
        </authorList>
    </citation>
    <scope>NUCLEOTIDE SEQUENCE</scope>
</reference>
<dbReference type="EMBL" id="ONZP01000005">
    <property type="protein sequence ID" value="SPJ70307.1"/>
    <property type="molecule type" value="Genomic_DNA"/>
</dbReference>
<evidence type="ECO:0000256" key="1">
    <source>
        <dbReference type="SAM" id="MobiDB-lite"/>
    </source>
</evidence>
<name>A0AAE8SC85_9HYPO</name>
<accession>A0AAE8SC85</accession>
<dbReference type="AlphaFoldDB" id="A0AAE8SC85"/>
<protein>
    <recommendedName>
        <fullName evidence="4">Arrestin-like N-terminal domain-containing protein</fullName>
    </recommendedName>
</protein>
<dbReference type="Proteomes" id="UP001187734">
    <property type="component" value="Unassembled WGS sequence"/>
</dbReference>
<evidence type="ECO:0000313" key="3">
    <source>
        <dbReference type="Proteomes" id="UP001187734"/>
    </source>
</evidence>
<evidence type="ECO:0008006" key="4">
    <source>
        <dbReference type="Google" id="ProtNLM"/>
    </source>
</evidence>
<feature type="compositionally biased region" description="Basic and acidic residues" evidence="1">
    <location>
        <begin position="412"/>
        <end position="423"/>
    </location>
</feature>
<keyword evidence="3" id="KW-1185">Reference proteome</keyword>
<organism evidence="2 3">
    <name type="scientific">Fusarium torulosum</name>
    <dbReference type="NCBI Taxonomy" id="33205"/>
    <lineage>
        <taxon>Eukaryota</taxon>
        <taxon>Fungi</taxon>
        <taxon>Dikarya</taxon>
        <taxon>Ascomycota</taxon>
        <taxon>Pezizomycotina</taxon>
        <taxon>Sordariomycetes</taxon>
        <taxon>Hypocreomycetidae</taxon>
        <taxon>Hypocreales</taxon>
        <taxon>Nectriaceae</taxon>
        <taxon>Fusarium</taxon>
    </lineage>
</organism>
<feature type="region of interest" description="Disordered" evidence="1">
    <location>
        <begin position="394"/>
        <end position="445"/>
    </location>
</feature>
<comment type="caution">
    <text evidence="2">The sequence shown here is derived from an EMBL/GenBank/DDBJ whole genome shotgun (WGS) entry which is preliminary data.</text>
</comment>
<evidence type="ECO:0000313" key="2">
    <source>
        <dbReference type="EMBL" id="SPJ70307.1"/>
    </source>
</evidence>
<sequence>MYPASLRINDSLGIRLDRVSFVPGDTITGYVFRKTPIVCPDTIIQLCVHGNARSRSGASKAAFDLLYFKEHYAILHNGPLHIENGNEGARWDFSITLPHRVDPRLNRRHGYGFYIPLDSRPELPASYRFQGYGEGDAFVAYHVGVTLYLNIHGGTEELSAVHPFTIERFHPGPPLVDFAVERWRYHRGVKSRLLIPGEEDAKLSLRQSFKQSFTMAKDPEFKFDFYVQLPTVIQLDAPTPIPFRMLLSPNWGATSEIIRDVPQEVKPVSIKCWVVTHTQFILEKSSVVDRITETDLGLVHAINDLNTRIRIPCTTVWRPIDIGEMVNLRIGKGTGFPRDDTQPKLTHSFCTFNIKVKHKLRWAVKCDIQGERFLVDGISDLVITMPSSGRVAGSGSIGPIDSLADEVPESVQTRDESWIRPPDEEAPPTYIQVQREDQLAGRSGT</sequence>